<name>A0A3D8Y7Y0_9BACT</name>
<dbReference type="OrthoDB" id="9776324at2"/>
<feature type="transmembrane region" description="Helical" evidence="10">
    <location>
        <begin position="335"/>
        <end position="359"/>
    </location>
</feature>
<protein>
    <recommendedName>
        <fullName evidence="9">Multidrug-efflux transporter</fullName>
    </recommendedName>
</protein>
<keyword evidence="5 10" id="KW-0812">Transmembrane</keyword>
<keyword evidence="3" id="KW-0050">Antiport</keyword>
<keyword evidence="7" id="KW-0406">Ion transport</keyword>
<reference evidence="11 12" key="1">
    <citation type="submission" date="2018-07" db="EMBL/GenBank/DDBJ databases">
        <title>Dyadobacter roseus sp. nov., isolated from rose rhizosphere soil.</title>
        <authorList>
            <person name="Chen L."/>
        </authorList>
    </citation>
    <scope>NUCLEOTIDE SEQUENCE [LARGE SCALE GENOMIC DNA]</scope>
    <source>
        <strain evidence="11 12">RS19</strain>
    </source>
</reference>
<gene>
    <name evidence="11" type="ORF">DSL64_20705</name>
</gene>
<feature type="transmembrane region" description="Helical" evidence="10">
    <location>
        <begin position="431"/>
        <end position="451"/>
    </location>
</feature>
<dbReference type="InterPro" id="IPR048279">
    <property type="entry name" value="MdtK-like"/>
</dbReference>
<evidence type="ECO:0000256" key="7">
    <source>
        <dbReference type="ARBA" id="ARBA00023065"/>
    </source>
</evidence>
<evidence type="ECO:0000256" key="1">
    <source>
        <dbReference type="ARBA" id="ARBA00004651"/>
    </source>
</evidence>
<evidence type="ECO:0000313" key="11">
    <source>
        <dbReference type="EMBL" id="REA58510.1"/>
    </source>
</evidence>
<sequence>MKKWFQLLRQALSGSEESFTQGSINRAIFLLSVPMILEMIMESLFAVVDIFFVSKVSIEAVATVGLTESVVTLVYSVAIGLSTAATATIARRIGENNVAQARRAIGQVILLSLAISIVIAILGSVFAGDILSLMGADPKVIEIGTTFARIQFISSPVVVLLYSLSGALRGAGAAATAMRSLMIANGFNMLLGPMLIFGVGPFPELGVTGAAIATAVGRTIGVSYQLYSLIKANKILELIWADLRPHRETIKTIVEVATGGTVQFLISSASWIFLTRILAEFGSDVVAGYTIAIRVIMFTLLPAWGLANAAATLVGQNLGANQPDRAETSVWRCALFNLIFLVGLSILMSIWAETIIGWFTTEAAAIETGKLALRILCLGFGFYAYTMVVIQSLNGAGDTKTPTVLNLLCFWFFQIPLAYLLAVVWNMGPLGVFIAVPAAEALLAILGIWRFRLGHWKSVKV</sequence>
<feature type="transmembrane region" description="Helical" evidence="10">
    <location>
        <begin position="180"/>
        <end position="199"/>
    </location>
</feature>
<dbReference type="InterPro" id="IPR050222">
    <property type="entry name" value="MATE_MdtK"/>
</dbReference>
<dbReference type="InterPro" id="IPR002528">
    <property type="entry name" value="MATE_fam"/>
</dbReference>
<evidence type="ECO:0000256" key="9">
    <source>
        <dbReference type="ARBA" id="ARBA00031636"/>
    </source>
</evidence>
<keyword evidence="12" id="KW-1185">Reference proteome</keyword>
<accession>A0A3D8Y7Y0</accession>
<feature type="transmembrane region" description="Helical" evidence="10">
    <location>
        <begin position="405"/>
        <end position="425"/>
    </location>
</feature>
<evidence type="ECO:0000256" key="6">
    <source>
        <dbReference type="ARBA" id="ARBA00022989"/>
    </source>
</evidence>
<dbReference type="PIRSF" id="PIRSF006603">
    <property type="entry name" value="DinF"/>
    <property type="match status" value="1"/>
</dbReference>
<feature type="transmembrane region" description="Helical" evidence="10">
    <location>
        <begin position="253"/>
        <end position="274"/>
    </location>
</feature>
<evidence type="ECO:0000256" key="2">
    <source>
        <dbReference type="ARBA" id="ARBA00022448"/>
    </source>
</evidence>
<feature type="transmembrane region" description="Helical" evidence="10">
    <location>
        <begin position="205"/>
        <end position="227"/>
    </location>
</feature>
<feature type="transmembrane region" description="Helical" evidence="10">
    <location>
        <begin position="28"/>
        <end position="53"/>
    </location>
</feature>
<evidence type="ECO:0000313" key="12">
    <source>
        <dbReference type="Proteomes" id="UP000256373"/>
    </source>
</evidence>
<dbReference type="GO" id="GO:0042910">
    <property type="term" value="F:xenobiotic transmembrane transporter activity"/>
    <property type="evidence" value="ECO:0007669"/>
    <property type="project" value="InterPro"/>
</dbReference>
<dbReference type="PANTHER" id="PTHR43298">
    <property type="entry name" value="MULTIDRUG RESISTANCE PROTEIN NORM-RELATED"/>
    <property type="match status" value="1"/>
</dbReference>
<keyword evidence="6 10" id="KW-1133">Transmembrane helix</keyword>
<dbReference type="AlphaFoldDB" id="A0A3D8Y7Y0"/>
<evidence type="ECO:0000256" key="4">
    <source>
        <dbReference type="ARBA" id="ARBA00022475"/>
    </source>
</evidence>
<evidence type="ECO:0000256" key="5">
    <source>
        <dbReference type="ARBA" id="ARBA00022692"/>
    </source>
</evidence>
<feature type="transmembrane region" description="Helical" evidence="10">
    <location>
        <begin position="105"/>
        <end position="127"/>
    </location>
</feature>
<dbReference type="GO" id="GO:0005886">
    <property type="term" value="C:plasma membrane"/>
    <property type="evidence" value="ECO:0007669"/>
    <property type="project" value="UniProtKB-SubCell"/>
</dbReference>
<evidence type="ECO:0000256" key="3">
    <source>
        <dbReference type="ARBA" id="ARBA00022449"/>
    </source>
</evidence>
<dbReference type="GO" id="GO:0015297">
    <property type="term" value="F:antiporter activity"/>
    <property type="evidence" value="ECO:0007669"/>
    <property type="project" value="UniProtKB-KW"/>
</dbReference>
<keyword evidence="8 10" id="KW-0472">Membrane</keyword>
<evidence type="ECO:0000256" key="8">
    <source>
        <dbReference type="ARBA" id="ARBA00023136"/>
    </source>
</evidence>
<keyword evidence="2" id="KW-0813">Transport</keyword>
<feature type="transmembrane region" description="Helical" evidence="10">
    <location>
        <begin position="147"/>
        <end position="168"/>
    </location>
</feature>
<dbReference type="Proteomes" id="UP000256373">
    <property type="component" value="Unassembled WGS sequence"/>
</dbReference>
<comment type="caution">
    <text evidence="11">The sequence shown here is derived from an EMBL/GenBank/DDBJ whole genome shotgun (WGS) entry which is preliminary data.</text>
</comment>
<dbReference type="CDD" id="cd13139">
    <property type="entry name" value="MATE_like_14"/>
    <property type="match status" value="1"/>
</dbReference>
<keyword evidence="4" id="KW-1003">Cell membrane</keyword>
<dbReference type="RefSeq" id="WP_115832844.1">
    <property type="nucleotide sequence ID" value="NZ_QNUL01000020.1"/>
</dbReference>
<dbReference type="NCBIfam" id="TIGR00797">
    <property type="entry name" value="matE"/>
    <property type="match status" value="1"/>
</dbReference>
<dbReference type="GO" id="GO:0006811">
    <property type="term" value="P:monoatomic ion transport"/>
    <property type="evidence" value="ECO:0007669"/>
    <property type="project" value="UniProtKB-KW"/>
</dbReference>
<dbReference type="Pfam" id="PF01554">
    <property type="entry name" value="MatE"/>
    <property type="match status" value="2"/>
</dbReference>
<comment type="subcellular location">
    <subcellularLocation>
        <location evidence="1">Cell membrane</location>
        <topology evidence="1">Multi-pass membrane protein</topology>
    </subcellularLocation>
</comment>
<dbReference type="PANTHER" id="PTHR43298:SF2">
    <property type="entry name" value="FMN_FAD EXPORTER YEEO-RELATED"/>
    <property type="match status" value="1"/>
</dbReference>
<proteinExistence type="predicted"/>
<evidence type="ECO:0000256" key="10">
    <source>
        <dbReference type="SAM" id="Phobius"/>
    </source>
</evidence>
<feature type="transmembrane region" description="Helical" evidence="10">
    <location>
        <begin position="286"/>
        <end position="314"/>
    </location>
</feature>
<dbReference type="EMBL" id="QNUL01000020">
    <property type="protein sequence ID" value="REA58510.1"/>
    <property type="molecule type" value="Genomic_DNA"/>
</dbReference>
<feature type="transmembrane region" description="Helical" evidence="10">
    <location>
        <begin position="371"/>
        <end position="393"/>
    </location>
</feature>
<organism evidence="11 12">
    <name type="scientific">Dyadobacter luteus</name>
    <dbReference type="NCBI Taxonomy" id="2259619"/>
    <lineage>
        <taxon>Bacteria</taxon>
        <taxon>Pseudomonadati</taxon>
        <taxon>Bacteroidota</taxon>
        <taxon>Cytophagia</taxon>
        <taxon>Cytophagales</taxon>
        <taxon>Spirosomataceae</taxon>
        <taxon>Dyadobacter</taxon>
    </lineage>
</organism>